<name>A0AAP3SKL2_BACT4</name>
<evidence type="ECO:0000313" key="2">
    <source>
        <dbReference type="EMBL" id="UYU64791.1"/>
    </source>
</evidence>
<organism evidence="1 4">
    <name type="scientific">Bacteroides thetaiotaomicron</name>
    <dbReference type="NCBI Taxonomy" id="818"/>
    <lineage>
        <taxon>Bacteria</taxon>
        <taxon>Pseudomonadati</taxon>
        <taxon>Bacteroidota</taxon>
        <taxon>Bacteroidia</taxon>
        <taxon>Bacteroidales</taxon>
        <taxon>Bacteroidaceae</taxon>
        <taxon>Bacteroides</taxon>
    </lineage>
</organism>
<reference evidence="2 3" key="1">
    <citation type="submission" date="2021-06" db="EMBL/GenBank/DDBJ databases">
        <title>Interrogation of the integrated mobile genetic elements in gut-associated Bacteroides with a consensus prediction approach.</title>
        <authorList>
            <person name="Campbell D.E."/>
            <person name="Leigh J.R."/>
            <person name="Kim T."/>
            <person name="England W."/>
            <person name="Whitaker R.J."/>
            <person name="Degnan P.H."/>
        </authorList>
    </citation>
    <scope>NUCLEOTIDE SEQUENCE [LARGE SCALE GENOMIC DNA]</scope>
    <source>
        <strain evidence="2 3">WAL8669</strain>
    </source>
</reference>
<dbReference type="GeneID" id="60927547"/>
<proteinExistence type="predicted"/>
<evidence type="ECO:0000313" key="4">
    <source>
        <dbReference type="Proteomes" id="UP001217776"/>
    </source>
</evidence>
<dbReference type="Proteomes" id="UP001217776">
    <property type="component" value="Unassembled WGS sequence"/>
</dbReference>
<evidence type="ECO:0000313" key="3">
    <source>
        <dbReference type="Proteomes" id="UP001156218"/>
    </source>
</evidence>
<sequence length="50" mass="5891">MKRTPIIEWQAAVSNNKGDNKKAFIGYYHPIITIYYHPLFIRNQGVNLQK</sequence>
<dbReference type="AlphaFoldDB" id="A0AAP3SKL2"/>
<accession>A0AAP3SKL2</accession>
<dbReference type="EMBL" id="JAQNVG010000099">
    <property type="protein sequence ID" value="MDC2239423.1"/>
    <property type="molecule type" value="Genomic_DNA"/>
</dbReference>
<protein>
    <submittedName>
        <fullName evidence="1">Uncharacterized protein</fullName>
    </submittedName>
</protein>
<dbReference type="RefSeq" id="WP_008767948.1">
    <property type="nucleotide sequence ID" value="NZ_BAABXH010000001.1"/>
</dbReference>
<dbReference type="Proteomes" id="UP001156218">
    <property type="component" value="Chromosome"/>
</dbReference>
<dbReference type="KEGG" id="btho:Btheta7330_01501"/>
<dbReference type="EMBL" id="CP083680">
    <property type="protein sequence ID" value="UYU64791.1"/>
    <property type="molecule type" value="Genomic_DNA"/>
</dbReference>
<evidence type="ECO:0000313" key="1">
    <source>
        <dbReference type="EMBL" id="MDC2239423.1"/>
    </source>
</evidence>
<gene>
    <name evidence="2" type="ORF">KQP68_14485</name>
    <name evidence="1" type="ORF">PO127_27145</name>
</gene>
<reference evidence="1" key="2">
    <citation type="submission" date="2022-10" db="EMBL/GenBank/DDBJ databases">
        <title>Human gut microbiome strain richness.</title>
        <authorList>
            <person name="Chen-Liaw A."/>
        </authorList>
    </citation>
    <scope>NUCLEOTIDE SEQUENCE</scope>
    <source>
        <strain evidence="1">1001283st1_A3_1001283B150304_161114</strain>
    </source>
</reference>